<dbReference type="EMBL" id="JAYMYQ010000005">
    <property type="protein sequence ID" value="KAK7330039.1"/>
    <property type="molecule type" value="Genomic_DNA"/>
</dbReference>
<gene>
    <name evidence="1" type="ORF">VNO77_24224</name>
</gene>
<sequence length="84" mass="10182">MHYCTCYRDRNYGENYLDTEYAESWPRYLLKDLQFTYFYQTYTFSSIIAIAILTKRVKASELRAEIGIMETSRNRCYRFKISLS</sequence>
<comment type="caution">
    <text evidence="1">The sequence shown here is derived from an EMBL/GenBank/DDBJ whole genome shotgun (WGS) entry which is preliminary data.</text>
</comment>
<evidence type="ECO:0000313" key="2">
    <source>
        <dbReference type="Proteomes" id="UP001367508"/>
    </source>
</evidence>
<organism evidence="1 2">
    <name type="scientific">Canavalia gladiata</name>
    <name type="common">Sword bean</name>
    <name type="synonym">Dolichos gladiatus</name>
    <dbReference type="NCBI Taxonomy" id="3824"/>
    <lineage>
        <taxon>Eukaryota</taxon>
        <taxon>Viridiplantae</taxon>
        <taxon>Streptophyta</taxon>
        <taxon>Embryophyta</taxon>
        <taxon>Tracheophyta</taxon>
        <taxon>Spermatophyta</taxon>
        <taxon>Magnoliopsida</taxon>
        <taxon>eudicotyledons</taxon>
        <taxon>Gunneridae</taxon>
        <taxon>Pentapetalae</taxon>
        <taxon>rosids</taxon>
        <taxon>fabids</taxon>
        <taxon>Fabales</taxon>
        <taxon>Fabaceae</taxon>
        <taxon>Papilionoideae</taxon>
        <taxon>50 kb inversion clade</taxon>
        <taxon>NPAAA clade</taxon>
        <taxon>indigoferoid/millettioid clade</taxon>
        <taxon>Phaseoleae</taxon>
        <taxon>Canavalia</taxon>
    </lineage>
</organism>
<reference evidence="1 2" key="1">
    <citation type="submission" date="2024-01" db="EMBL/GenBank/DDBJ databases">
        <title>The genomes of 5 underutilized Papilionoideae crops provide insights into root nodulation and disease resistanc.</title>
        <authorList>
            <person name="Jiang F."/>
        </authorList>
    </citation>
    <scope>NUCLEOTIDE SEQUENCE [LARGE SCALE GENOMIC DNA]</scope>
    <source>
        <strain evidence="1">LVBAO_FW01</strain>
        <tissue evidence="1">Leaves</tissue>
    </source>
</reference>
<keyword evidence="2" id="KW-1185">Reference proteome</keyword>
<protein>
    <submittedName>
        <fullName evidence="1">Uncharacterized protein</fullName>
    </submittedName>
</protein>
<dbReference type="Proteomes" id="UP001367508">
    <property type="component" value="Unassembled WGS sequence"/>
</dbReference>
<proteinExistence type="predicted"/>
<evidence type="ECO:0000313" key="1">
    <source>
        <dbReference type="EMBL" id="KAK7330039.1"/>
    </source>
</evidence>
<name>A0AAN9L992_CANGL</name>
<dbReference type="AlphaFoldDB" id="A0AAN9L992"/>
<accession>A0AAN9L992</accession>